<sequence length="82" mass="9264">KASTIDYPPSQNVDSMSGQQVLIQNRRHTVPCLPDRTSPWSRCETLGSPQQRQNIDIQRSPAPRQSIGVLDFPSQSIIHHLF</sequence>
<feature type="non-terminal residue" evidence="1">
    <location>
        <position position="1"/>
    </location>
</feature>
<organism evidence="1">
    <name type="scientific">Arion vulgaris</name>
    <dbReference type="NCBI Taxonomy" id="1028688"/>
    <lineage>
        <taxon>Eukaryota</taxon>
        <taxon>Metazoa</taxon>
        <taxon>Spiralia</taxon>
        <taxon>Lophotrochozoa</taxon>
        <taxon>Mollusca</taxon>
        <taxon>Gastropoda</taxon>
        <taxon>Heterobranchia</taxon>
        <taxon>Euthyneura</taxon>
        <taxon>Panpulmonata</taxon>
        <taxon>Eupulmonata</taxon>
        <taxon>Stylommatophora</taxon>
        <taxon>Helicina</taxon>
        <taxon>Arionoidea</taxon>
        <taxon>Arionidae</taxon>
        <taxon>Arion</taxon>
    </lineage>
</organism>
<reference evidence="1" key="1">
    <citation type="submission" date="2014-12" db="EMBL/GenBank/DDBJ databases">
        <title>Insight into the proteome of Arion vulgaris.</title>
        <authorList>
            <person name="Aradska J."/>
            <person name="Bulat T."/>
            <person name="Smidak R."/>
            <person name="Sarate P."/>
            <person name="Gangsoo J."/>
            <person name="Sialana F."/>
            <person name="Bilban M."/>
            <person name="Lubec G."/>
        </authorList>
    </citation>
    <scope>NUCLEOTIDE SEQUENCE</scope>
    <source>
        <tissue evidence="1">Skin</tissue>
    </source>
</reference>
<name>A0A0B6Y0W8_9EUPU</name>
<accession>A0A0B6Y0W8</accession>
<gene>
    <name evidence="1" type="primary">ORF8886</name>
</gene>
<protein>
    <submittedName>
        <fullName evidence="1">Uncharacterized protein</fullName>
    </submittedName>
</protein>
<evidence type="ECO:0000313" key="1">
    <source>
        <dbReference type="EMBL" id="CEK49799.1"/>
    </source>
</evidence>
<proteinExistence type="predicted"/>
<dbReference type="EMBL" id="HACG01002934">
    <property type="protein sequence ID" value="CEK49799.1"/>
    <property type="molecule type" value="Transcribed_RNA"/>
</dbReference>
<feature type="non-terminal residue" evidence="1">
    <location>
        <position position="82"/>
    </location>
</feature>
<dbReference type="AlphaFoldDB" id="A0A0B6Y0W8"/>